<feature type="chain" id="PRO_5040868601" evidence="2">
    <location>
        <begin position="21"/>
        <end position="163"/>
    </location>
</feature>
<dbReference type="Proteomes" id="UP001149140">
    <property type="component" value="Unassembled WGS sequence"/>
</dbReference>
<sequence>MRRVLLAVGLLLVFAPAAHAGGWATVGLSSTPSGKTWVVDLTVLQHGVTPLTDVKPAVVILSGDKREVFAAKPTGKPGVYRATVVFPASGRWEYQVDDGFISQQLHTYPPVQIGDAPAPVTTPSGDDGPNLLWLIGGLALLLAAAALLIVPRLRTRSQHPQAA</sequence>
<dbReference type="Pfam" id="PF13115">
    <property type="entry name" value="YtkA"/>
    <property type="match status" value="1"/>
</dbReference>
<dbReference type="InterPro" id="IPR032693">
    <property type="entry name" value="YtkA-like_dom"/>
</dbReference>
<evidence type="ECO:0000256" key="2">
    <source>
        <dbReference type="SAM" id="SignalP"/>
    </source>
</evidence>
<keyword evidence="1" id="KW-0812">Transmembrane</keyword>
<feature type="signal peptide" evidence="2">
    <location>
        <begin position="1"/>
        <end position="20"/>
    </location>
</feature>
<organism evidence="4 5">
    <name type="scientific">Solirubrobacter ginsenosidimutans</name>
    <dbReference type="NCBI Taxonomy" id="490573"/>
    <lineage>
        <taxon>Bacteria</taxon>
        <taxon>Bacillati</taxon>
        <taxon>Actinomycetota</taxon>
        <taxon>Thermoleophilia</taxon>
        <taxon>Solirubrobacterales</taxon>
        <taxon>Solirubrobacteraceae</taxon>
        <taxon>Solirubrobacter</taxon>
    </lineage>
</organism>
<name>A0A9X3MZY9_9ACTN</name>
<dbReference type="RefSeq" id="WP_270043761.1">
    <property type="nucleotide sequence ID" value="NZ_JAPDOD010000034.1"/>
</dbReference>
<feature type="domain" description="YtkA-like" evidence="3">
    <location>
        <begin position="38"/>
        <end position="96"/>
    </location>
</feature>
<keyword evidence="5" id="KW-1185">Reference proteome</keyword>
<evidence type="ECO:0000259" key="3">
    <source>
        <dbReference type="Pfam" id="PF13115"/>
    </source>
</evidence>
<evidence type="ECO:0000313" key="5">
    <source>
        <dbReference type="Proteomes" id="UP001149140"/>
    </source>
</evidence>
<dbReference type="AlphaFoldDB" id="A0A9X3MZY9"/>
<proteinExistence type="predicted"/>
<keyword evidence="1" id="KW-1133">Transmembrane helix</keyword>
<protein>
    <submittedName>
        <fullName evidence="4">FixH family protein</fullName>
    </submittedName>
</protein>
<dbReference type="EMBL" id="JAPDOD010000034">
    <property type="protein sequence ID" value="MDA0164508.1"/>
    <property type="molecule type" value="Genomic_DNA"/>
</dbReference>
<feature type="transmembrane region" description="Helical" evidence="1">
    <location>
        <begin position="131"/>
        <end position="150"/>
    </location>
</feature>
<keyword evidence="2" id="KW-0732">Signal</keyword>
<reference evidence="4" key="1">
    <citation type="submission" date="2022-10" db="EMBL/GenBank/DDBJ databases">
        <title>The WGS of Solirubrobacter ginsenosidimutans DSM 21036.</title>
        <authorList>
            <person name="Jiang Z."/>
        </authorList>
    </citation>
    <scope>NUCLEOTIDE SEQUENCE</scope>
    <source>
        <strain evidence="4">DSM 21036</strain>
    </source>
</reference>
<gene>
    <name evidence="4" type="ORF">OM076_29830</name>
</gene>
<evidence type="ECO:0000256" key="1">
    <source>
        <dbReference type="SAM" id="Phobius"/>
    </source>
</evidence>
<evidence type="ECO:0000313" key="4">
    <source>
        <dbReference type="EMBL" id="MDA0164508.1"/>
    </source>
</evidence>
<accession>A0A9X3MZY9</accession>
<comment type="caution">
    <text evidence="4">The sequence shown here is derived from an EMBL/GenBank/DDBJ whole genome shotgun (WGS) entry which is preliminary data.</text>
</comment>
<keyword evidence="1" id="KW-0472">Membrane</keyword>